<accession>A0A6P4BUC5</accession>
<proteinExistence type="predicted"/>
<keyword evidence="1" id="KW-1185">Reference proteome</keyword>
<dbReference type="KEGG" id="adu:107473079"/>
<name>A0A6P4BUC5_ARADU</name>
<evidence type="ECO:0000313" key="1">
    <source>
        <dbReference type="Proteomes" id="UP000515211"/>
    </source>
</evidence>
<protein>
    <submittedName>
        <fullName evidence="2">Uncharacterized protein LOC107473079</fullName>
    </submittedName>
</protein>
<evidence type="ECO:0000313" key="2">
    <source>
        <dbReference type="RefSeq" id="XP_015948095.1"/>
    </source>
</evidence>
<gene>
    <name evidence="2" type="primary">LOC107473079</name>
</gene>
<dbReference type="AlphaFoldDB" id="A0A6P4BUC5"/>
<dbReference type="Proteomes" id="UP000515211">
    <property type="component" value="Chromosome 2"/>
</dbReference>
<sequence>MKEYKMHSSWTLYEIPCNVYQLFCLSSNGDIIVRGYASYDEVGYFIYNVRGDLLTHFDDLLYPFQTTDPVYTESLLPFPSDIKNKDKKKKTIKKRKENGVMQW</sequence>
<organism evidence="1 2">
    <name type="scientific">Arachis duranensis</name>
    <name type="common">Wild peanut</name>
    <dbReference type="NCBI Taxonomy" id="130453"/>
    <lineage>
        <taxon>Eukaryota</taxon>
        <taxon>Viridiplantae</taxon>
        <taxon>Streptophyta</taxon>
        <taxon>Embryophyta</taxon>
        <taxon>Tracheophyta</taxon>
        <taxon>Spermatophyta</taxon>
        <taxon>Magnoliopsida</taxon>
        <taxon>eudicotyledons</taxon>
        <taxon>Gunneridae</taxon>
        <taxon>Pentapetalae</taxon>
        <taxon>rosids</taxon>
        <taxon>fabids</taxon>
        <taxon>Fabales</taxon>
        <taxon>Fabaceae</taxon>
        <taxon>Papilionoideae</taxon>
        <taxon>50 kb inversion clade</taxon>
        <taxon>dalbergioids sensu lato</taxon>
        <taxon>Dalbergieae</taxon>
        <taxon>Pterocarpus clade</taxon>
        <taxon>Arachis</taxon>
    </lineage>
</organism>
<reference evidence="2" key="2">
    <citation type="submission" date="2025-08" db="UniProtKB">
        <authorList>
            <consortium name="RefSeq"/>
        </authorList>
    </citation>
    <scope>IDENTIFICATION</scope>
    <source>
        <tissue evidence="2">Whole plant</tissue>
    </source>
</reference>
<dbReference type="GeneID" id="107473079"/>
<reference evidence="1" key="1">
    <citation type="journal article" date="2016" name="Nat. Genet.">
        <title>The genome sequences of Arachis duranensis and Arachis ipaensis, the diploid ancestors of cultivated peanut.</title>
        <authorList>
            <person name="Bertioli D.J."/>
            <person name="Cannon S.B."/>
            <person name="Froenicke L."/>
            <person name="Huang G."/>
            <person name="Farmer A.D."/>
            <person name="Cannon E.K."/>
            <person name="Liu X."/>
            <person name="Gao D."/>
            <person name="Clevenger J."/>
            <person name="Dash S."/>
            <person name="Ren L."/>
            <person name="Moretzsohn M.C."/>
            <person name="Shirasawa K."/>
            <person name="Huang W."/>
            <person name="Vidigal B."/>
            <person name="Abernathy B."/>
            <person name="Chu Y."/>
            <person name="Niederhuth C.E."/>
            <person name="Umale P."/>
            <person name="Araujo A.C."/>
            <person name="Kozik A."/>
            <person name="Kim K.D."/>
            <person name="Burow M.D."/>
            <person name="Varshney R.K."/>
            <person name="Wang X."/>
            <person name="Zhang X."/>
            <person name="Barkley N."/>
            <person name="Guimaraes P.M."/>
            <person name="Isobe S."/>
            <person name="Guo B."/>
            <person name="Liao B."/>
            <person name="Stalker H.T."/>
            <person name="Schmitz R.J."/>
            <person name="Scheffler B.E."/>
            <person name="Leal-Bertioli S.C."/>
            <person name="Xun X."/>
            <person name="Jackson S.A."/>
            <person name="Michelmore R."/>
            <person name="Ozias-Akins P."/>
        </authorList>
    </citation>
    <scope>NUCLEOTIDE SEQUENCE [LARGE SCALE GENOMIC DNA]</scope>
    <source>
        <strain evidence="1">cv. V14167</strain>
    </source>
</reference>
<dbReference type="RefSeq" id="XP_015948095.1">
    <property type="nucleotide sequence ID" value="XM_016092609.3"/>
</dbReference>